<organism evidence="4 5">
    <name type="scientific">Dolosicoccus paucivorans</name>
    <dbReference type="NCBI Taxonomy" id="84521"/>
    <lineage>
        <taxon>Bacteria</taxon>
        <taxon>Bacillati</taxon>
        <taxon>Bacillota</taxon>
        <taxon>Bacilli</taxon>
        <taxon>Lactobacillales</taxon>
        <taxon>Aerococcaceae</taxon>
        <taxon>Dolosicoccus</taxon>
    </lineage>
</organism>
<feature type="compositionally biased region" description="Acidic residues" evidence="1">
    <location>
        <begin position="218"/>
        <end position="245"/>
    </location>
</feature>
<reference evidence="4 5" key="1">
    <citation type="submission" date="2017-09" db="EMBL/GenBank/DDBJ databases">
        <title>Bacterial strain isolated from the female urinary microbiota.</title>
        <authorList>
            <person name="Thomas-White K."/>
            <person name="Kumar N."/>
            <person name="Forster S."/>
            <person name="Putonti C."/>
            <person name="Lawley T."/>
            <person name="Wolfe A.J."/>
        </authorList>
    </citation>
    <scope>NUCLEOTIDE SEQUENCE [LARGE SCALE GENOMIC DNA]</scope>
    <source>
        <strain evidence="4 5">UMB0852</strain>
    </source>
</reference>
<protein>
    <recommendedName>
        <fullName evidence="3">DUF4767 domain-containing protein</fullName>
    </recommendedName>
</protein>
<evidence type="ECO:0000256" key="2">
    <source>
        <dbReference type="SAM" id="SignalP"/>
    </source>
</evidence>
<feature type="signal peptide" evidence="2">
    <location>
        <begin position="1"/>
        <end position="25"/>
    </location>
</feature>
<dbReference type="Pfam" id="PF15983">
    <property type="entry name" value="DUF4767"/>
    <property type="match status" value="1"/>
</dbReference>
<feature type="compositionally biased region" description="Polar residues" evidence="1">
    <location>
        <begin position="194"/>
        <end position="206"/>
    </location>
</feature>
<gene>
    <name evidence="4" type="ORF">CJ205_08300</name>
</gene>
<dbReference type="EMBL" id="PNHE01000060">
    <property type="protein sequence ID" value="PMC57159.1"/>
    <property type="molecule type" value="Genomic_DNA"/>
</dbReference>
<dbReference type="InterPro" id="IPR031927">
    <property type="entry name" value="DUF4767"/>
</dbReference>
<evidence type="ECO:0000313" key="4">
    <source>
        <dbReference type="EMBL" id="PMC57159.1"/>
    </source>
</evidence>
<dbReference type="Proteomes" id="UP000235682">
    <property type="component" value="Unassembled WGS sequence"/>
</dbReference>
<feature type="domain" description="DUF4767" evidence="3">
    <location>
        <begin position="511"/>
        <end position="641"/>
    </location>
</feature>
<evidence type="ECO:0000256" key="1">
    <source>
        <dbReference type="SAM" id="MobiDB-lite"/>
    </source>
</evidence>
<dbReference type="STRING" id="84521.SAMN04487994_10666"/>
<feature type="region of interest" description="Disordered" evidence="1">
    <location>
        <begin position="490"/>
        <end position="510"/>
    </location>
</feature>
<evidence type="ECO:0000313" key="5">
    <source>
        <dbReference type="Proteomes" id="UP000235682"/>
    </source>
</evidence>
<sequence>MLKKWLSSMVMILVLSSINAYTVLADDLPDHYQDVIQYFSENYYQVLGQEDGLDTTYISGPFTQRGPIDALYYALYDVDNNGVPELFIGDQGSAAAVYTYADGGIYLLADYNETGYITNRGNIDILEDGTVVTSLSGGVAITNFKVLDFNEDGTAWVPVAEYEFNQMNNPREAPYENLETGELLTEEEFREEAYNNSPKIEQSSWHWTPIVPGGGQVEDVDENDEPEDQDDQVDQEEQEEPAEENQTERTAAAPVSDIDASEYLGQLRQANDRWANRSQGFNMLSGDEVASADRNADGRHPVIGALYDAFDSALATFQGGSASDARALYSHTFAIEKMMLPEFNEEDLNALDTLREWLVSIIEENYLQRSGEGMVTSQYAYDDLQFDGYLQTVEQFNDAQFDAANRIAIDTGVAAEAYGLMLDDASGDYKATYRTNPDSQYISSASVYSYDSGSNSVIESDLVTGASHEVLPIDYSSFYGVEITNHYSGSPAASQGAAPQASQAAPVAESSAWSQNQAQSLAQGISSWGRVMGQQYEEYTPDHQVDFYGVKAPEQEMEINLDGQVQTDRYLSEDTKDGLIILAAYSDIKDTQNPSDERHLYFFVSDNGTPRVLITMAGADDKGHLSFHDTQNADLDGLFKGLF</sequence>
<keyword evidence="2" id="KW-0732">Signal</keyword>
<feature type="region of interest" description="Disordered" evidence="1">
    <location>
        <begin position="191"/>
        <end position="258"/>
    </location>
</feature>
<dbReference type="RefSeq" id="WP_102233403.1">
    <property type="nucleotide sequence ID" value="NZ_PNHE01000060.1"/>
</dbReference>
<feature type="chain" id="PRO_5014827713" description="DUF4767 domain-containing protein" evidence="2">
    <location>
        <begin position="26"/>
        <end position="643"/>
    </location>
</feature>
<dbReference type="AlphaFoldDB" id="A0A2N6SKX0"/>
<accession>A0A2N6SKX0</accession>
<keyword evidence="5" id="KW-1185">Reference proteome</keyword>
<proteinExistence type="predicted"/>
<name>A0A2N6SKX0_9LACT</name>
<evidence type="ECO:0000259" key="3">
    <source>
        <dbReference type="Pfam" id="PF15983"/>
    </source>
</evidence>
<comment type="caution">
    <text evidence="4">The sequence shown here is derived from an EMBL/GenBank/DDBJ whole genome shotgun (WGS) entry which is preliminary data.</text>
</comment>